<reference evidence="1 2" key="1">
    <citation type="journal article" date="2007" name="Nature">
        <title>Evolution of genes and genomes on the Drosophila phylogeny.</title>
        <authorList>
            <consortium name="Drosophila 12 Genomes Consortium"/>
            <person name="Clark A.G."/>
            <person name="Eisen M.B."/>
            <person name="Smith D.R."/>
            <person name="Bergman C.M."/>
            <person name="Oliver B."/>
            <person name="Markow T.A."/>
            <person name="Kaufman T.C."/>
            <person name="Kellis M."/>
            <person name="Gelbart W."/>
            <person name="Iyer V.N."/>
            <person name="Pollard D.A."/>
            <person name="Sackton T.B."/>
            <person name="Larracuente A.M."/>
            <person name="Singh N.D."/>
            <person name="Abad J.P."/>
            <person name="Abt D.N."/>
            <person name="Adryan B."/>
            <person name="Aguade M."/>
            <person name="Akashi H."/>
            <person name="Anderson W.W."/>
            <person name="Aquadro C.F."/>
            <person name="Ardell D.H."/>
            <person name="Arguello R."/>
            <person name="Artieri C.G."/>
            <person name="Barbash D.A."/>
            <person name="Barker D."/>
            <person name="Barsanti P."/>
            <person name="Batterham P."/>
            <person name="Batzoglou S."/>
            <person name="Begun D."/>
            <person name="Bhutkar A."/>
            <person name="Blanco E."/>
            <person name="Bosak S.A."/>
            <person name="Bradley R.K."/>
            <person name="Brand A.D."/>
            <person name="Brent M.R."/>
            <person name="Brooks A.N."/>
            <person name="Brown R.H."/>
            <person name="Butlin R.K."/>
            <person name="Caggese C."/>
            <person name="Calvi B.R."/>
            <person name="Bernardo de Carvalho A."/>
            <person name="Caspi A."/>
            <person name="Castrezana S."/>
            <person name="Celniker S.E."/>
            <person name="Chang J.L."/>
            <person name="Chapple C."/>
            <person name="Chatterji S."/>
            <person name="Chinwalla A."/>
            <person name="Civetta A."/>
            <person name="Clifton S.W."/>
            <person name="Comeron J.M."/>
            <person name="Costello J.C."/>
            <person name="Coyne J.A."/>
            <person name="Daub J."/>
            <person name="David R.G."/>
            <person name="Delcher A.L."/>
            <person name="Delehaunty K."/>
            <person name="Do C.B."/>
            <person name="Ebling H."/>
            <person name="Edwards K."/>
            <person name="Eickbush T."/>
            <person name="Evans J.D."/>
            <person name="Filipski A."/>
            <person name="Findeiss S."/>
            <person name="Freyhult E."/>
            <person name="Fulton L."/>
            <person name="Fulton R."/>
            <person name="Garcia A.C."/>
            <person name="Gardiner A."/>
            <person name="Garfield D.A."/>
            <person name="Garvin B.E."/>
            <person name="Gibson G."/>
            <person name="Gilbert D."/>
            <person name="Gnerre S."/>
            <person name="Godfrey J."/>
            <person name="Good R."/>
            <person name="Gotea V."/>
            <person name="Gravely B."/>
            <person name="Greenberg A.J."/>
            <person name="Griffiths-Jones S."/>
            <person name="Gross S."/>
            <person name="Guigo R."/>
            <person name="Gustafson E.A."/>
            <person name="Haerty W."/>
            <person name="Hahn M.W."/>
            <person name="Halligan D.L."/>
            <person name="Halpern A.L."/>
            <person name="Halter G.M."/>
            <person name="Han M.V."/>
            <person name="Heger A."/>
            <person name="Hillier L."/>
            <person name="Hinrichs A.S."/>
            <person name="Holmes I."/>
            <person name="Hoskins R.A."/>
            <person name="Hubisz M.J."/>
            <person name="Hultmark D."/>
            <person name="Huntley M.A."/>
            <person name="Jaffe D.B."/>
            <person name="Jagadeeshan S."/>
            <person name="Jeck W.R."/>
            <person name="Johnson J."/>
            <person name="Jones C.D."/>
            <person name="Jordan W.C."/>
            <person name="Karpen G.H."/>
            <person name="Kataoka E."/>
            <person name="Keightley P.D."/>
            <person name="Kheradpour P."/>
            <person name="Kirkness E.F."/>
            <person name="Koerich L.B."/>
            <person name="Kristiansen K."/>
            <person name="Kudrna D."/>
            <person name="Kulathinal R.J."/>
            <person name="Kumar S."/>
            <person name="Kwok R."/>
            <person name="Lander E."/>
            <person name="Langley C.H."/>
            <person name="Lapoint R."/>
            <person name="Lazzaro B.P."/>
            <person name="Lee S.J."/>
            <person name="Levesque L."/>
            <person name="Li R."/>
            <person name="Lin C.F."/>
            <person name="Lin M.F."/>
            <person name="Lindblad-Toh K."/>
            <person name="Llopart A."/>
            <person name="Long M."/>
            <person name="Low L."/>
            <person name="Lozovsky E."/>
            <person name="Lu J."/>
            <person name="Luo M."/>
            <person name="Machado C.A."/>
            <person name="Makalowski W."/>
            <person name="Marzo M."/>
            <person name="Matsuda M."/>
            <person name="Matzkin L."/>
            <person name="McAllister B."/>
            <person name="McBride C.S."/>
            <person name="McKernan B."/>
            <person name="McKernan K."/>
            <person name="Mendez-Lago M."/>
            <person name="Minx P."/>
            <person name="Mollenhauer M.U."/>
            <person name="Montooth K."/>
            <person name="Mount S.M."/>
            <person name="Mu X."/>
            <person name="Myers E."/>
            <person name="Negre B."/>
            <person name="Newfeld S."/>
            <person name="Nielsen R."/>
            <person name="Noor M.A."/>
            <person name="O'Grady P."/>
            <person name="Pachter L."/>
            <person name="Papaceit M."/>
            <person name="Parisi M.J."/>
            <person name="Parisi M."/>
            <person name="Parts L."/>
            <person name="Pedersen J.S."/>
            <person name="Pesole G."/>
            <person name="Phillippy A.M."/>
            <person name="Ponting C.P."/>
            <person name="Pop M."/>
            <person name="Porcelli D."/>
            <person name="Powell J.R."/>
            <person name="Prohaska S."/>
            <person name="Pruitt K."/>
            <person name="Puig M."/>
            <person name="Quesneville H."/>
            <person name="Ram K.R."/>
            <person name="Rand D."/>
            <person name="Rasmussen M.D."/>
            <person name="Reed L.K."/>
            <person name="Reenan R."/>
            <person name="Reily A."/>
            <person name="Remington K.A."/>
            <person name="Rieger T.T."/>
            <person name="Ritchie M.G."/>
            <person name="Robin C."/>
            <person name="Rogers Y.H."/>
            <person name="Rohde C."/>
            <person name="Rozas J."/>
            <person name="Rubenfield M.J."/>
            <person name="Ruiz A."/>
            <person name="Russo S."/>
            <person name="Salzberg S.L."/>
            <person name="Sanchez-Gracia A."/>
            <person name="Saranga D.J."/>
            <person name="Sato H."/>
            <person name="Schaeffer S.W."/>
            <person name="Schatz M.C."/>
            <person name="Schlenke T."/>
            <person name="Schwartz R."/>
            <person name="Segarra C."/>
            <person name="Singh R.S."/>
            <person name="Sirot L."/>
            <person name="Sirota M."/>
            <person name="Sisneros N.B."/>
            <person name="Smith C.D."/>
            <person name="Smith T.F."/>
            <person name="Spieth J."/>
            <person name="Stage D.E."/>
            <person name="Stark A."/>
            <person name="Stephan W."/>
            <person name="Strausberg R.L."/>
            <person name="Strempel S."/>
            <person name="Sturgill D."/>
            <person name="Sutton G."/>
            <person name="Sutton G.G."/>
            <person name="Tao W."/>
            <person name="Teichmann S."/>
            <person name="Tobari Y.N."/>
            <person name="Tomimura Y."/>
            <person name="Tsolas J.M."/>
            <person name="Valente V.L."/>
            <person name="Venter E."/>
            <person name="Venter J.C."/>
            <person name="Vicario S."/>
            <person name="Vieira F.G."/>
            <person name="Vilella A.J."/>
            <person name="Villasante A."/>
            <person name="Walenz B."/>
            <person name="Wang J."/>
            <person name="Wasserman M."/>
            <person name="Watts T."/>
            <person name="Wilson D."/>
            <person name="Wilson R.K."/>
            <person name="Wing R.A."/>
            <person name="Wolfner M.F."/>
            <person name="Wong A."/>
            <person name="Wong G.K."/>
            <person name="Wu C.I."/>
            <person name="Wu G."/>
            <person name="Yamamoto D."/>
            <person name="Yang H.P."/>
            <person name="Yang S.P."/>
            <person name="Yorke J.A."/>
            <person name="Yoshida K."/>
            <person name="Zdobnov E."/>
            <person name="Zhang P."/>
            <person name="Zhang Y."/>
            <person name="Zimin A.V."/>
            <person name="Baldwin J."/>
            <person name="Abdouelleil A."/>
            <person name="Abdulkadir J."/>
            <person name="Abebe A."/>
            <person name="Abera B."/>
            <person name="Abreu J."/>
            <person name="Acer S.C."/>
            <person name="Aftuck L."/>
            <person name="Alexander A."/>
            <person name="An P."/>
            <person name="Anderson E."/>
            <person name="Anderson S."/>
            <person name="Arachi H."/>
            <person name="Azer M."/>
            <person name="Bachantsang P."/>
            <person name="Barry A."/>
            <person name="Bayul T."/>
            <person name="Berlin A."/>
            <person name="Bessette D."/>
            <person name="Bloom T."/>
            <person name="Blye J."/>
            <person name="Boguslavskiy L."/>
            <person name="Bonnet C."/>
            <person name="Boukhgalter B."/>
            <person name="Bourzgui I."/>
            <person name="Brown A."/>
            <person name="Cahill P."/>
            <person name="Channer S."/>
            <person name="Cheshatsang Y."/>
            <person name="Chuda L."/>
            <person name="Citroen M."/>
            <person name="Collymore A."/>
            <person name="Cooke P."/>
            <person name="Costello M."/>
            <person name="D'Aco K."/>
            <person name="Daza R."/>
            <person name="De Haan G."/>
            <person name="DeGray S."/>
            <person name="DeMaso C."/>
            <person name="Dhargay N."/>
            <person name="Dooley K."/>
            <person name="Dooley E."/>
            <person name="Doricent M."/>
            <person name="Dorje P."/>
            <person name="Dorjee K."/>
            <person name="Dupes A."/>
            <person name="Elong R."/>
            <person name="Falk J."/>
            <person name="Farina A."/>
            <person name="Faro S."/>
            <person name="Ferguson D."/>
            <person name="Fisher S."/>
            <person name="Foley C.D."/>
            <person name="Franke A."/>
            <person name="Friedrich D."/>
            <person name="Gadbois L."/>
            <person name="Gearin G."/>
            <person name="Gearin C.R."/>
            <person name="Giannoukos G."/>
            <person name="Goode T."/>
            <person name="Graham J."/>
            <person name="Grandbois E."/>
            <person name="Grewal S."/>
            <person name="Gyaltsen K."/>
            <person name="Hafez N."/>
            <person name="Hagos B."/>
            <person name="Hall J."/>
            <person name="Henson C."/>
            <person name="Hollinger A."/>
            <person name="Honan T."/>
            <person name="Huard M.D."/>
            <person name="Hughes L."/>
            <person name="Hurhula B."/>
            <person name="Husby M.E."/>
            <person name="Kamat A."/>
            <person name="Kanga B."/>
            <person name="Kashin S."/>
            <person name="Khazanovich D."/>
            <person name="Kisner P."/>
            <person name="Lance K."/>
            <person name="Lara M."/>
            <person name="Lee W."/>
            <person name="Lennon N."/>
            <person name="Letendre F."/>
            <person name="LeVine R."/>
            <person name="Lipovsky A."/>
            <person name="Liu X."/>
            <person name="Liu J."/>
            <person name="Liu S."/>
            <person name="Lokyitsang T."/>
            <person name="Lokyitsang Y."/>
            <person name="Lubonja R."/>
            <person name="Lui A."/>
            <person name="MacDonald P."/>
            <person name="Magnisalis V."/>
            <person name="Maru K."/>
            <person name="Matthews C."/>
            <person name="McCusker W."/>
            <person name="McDonough S."/>
            <person name="Mehta T."/>
            <person name="Meldrim J."/>
            <person name="Meneus L."/>
            <person name="Mihai O."/>
            <person name="Mihalev A."/>
            <person name="Mihova T."/>
            <person name="Mittelman R."/>
            <person name="Mlenga V."/>
            <person name="Montmayeur A."/>
            <person name="Mulrain L."/>
            <person name="Navidi A."/>
            <person name="Naylor J."/>
            <person name="Negash T."/>
            <person name="Nguyen T."/>
            <person name="Nguyen N."/>
            <person name="Nicol R."/>
            <person name="Norbu C."/>
            <person name="Norbu N."/>
            <person name="Novod N."/>
            <person name="O'Neill B."/>
            <person name="Osman S."/>
            <person name="Markiewicz E."/>
            <person name="Oyono O.L."/>
            <person name="Patti C."/>
            <person name="Phunkhang P."/>
            <person name="Pierre F."/>
            <person name="Priest M."/>
            <person name="Raghuraman S."/>
            <person name="Rege F."/>
            <person name="Reyes R."/>
            <person name="Rise C."/>
            <person name="Rogov P."/>
            <person name="Ross K."/>
            <person name="Ryan E."/>
            <person name="Settipalli S."/>
            <person name="Shea T."/>
            <person name="Sherpa N."/>
            <person name="Shi L."/>
            <person name="Shih D."/>
            <person name="Sparrow T."/>
            <person name="Spaulding J."/>
            <person name="Stalker J."/>
            <person name="Stange-Thomann N."/>
            <person name="Stavropoulos S."/>
            <person name="Stone C."/>
            <person name="Strader C."/>
            <person name="Tesfaye S."/>
            <person name="Thomson T."/>
            <person name="Thoulutsang Y."/>
            <person name="Thoulutsang D."/>
            <person name="Topham K."/>
            <person name="Topping I."/>
            <person name="Tsamla T."/>
            <person name="Vassiliev H."/>
            <person name="Vo A."/>
            <person name="Wangchuk T."/>
            <person name="Wangdi T."/>
            <person name="Weiand M."/>
            <person name="Wilkinson J."/>
            <person name="Wilson A."/>
            <person name="Yadav S."/>
            <person name="Young G."/>
            <person name="Yu Q."/>
            <person name="Zembek L."/>
            <person name="Zhong D."/>
            <person name="Zimmer A."/>
            <person name="Zwirko Z."/>
            <person name="Jaffe D.B."/>
            <person name="Alvarez P."/>
            <person name="Brockman W."/>
            <person name="Butler J."/>
            <person name="Chin C."/>
            <person name="Gnerre S."/>
            <person name="Grabherr M."/>
            <person name="Kleber M."/>
            <person name="Mauceli E."/>
            <person name="MacCallum I."/>
        </authorList>
    </citation>
    <scope>NUCLEOTIDE SEQUENCE [LARGE SCALE GENOMIC DNA]</scope>
    <source>
        <strain evidence="2">Tucson 15287-2541.00</strain>
    </source>
</reference>
<name>B4JGL6_DROGR</name>
<evidence type="ECO:0000313" key="1">
    <source>
        <dbReference type="EMBL" id="EDV93713.1"/>
    </source>
</evidence>
<protein>
    <submittedName>
        <fullName evidence="1">GH18132</fullName>
    </submittedName>
</protein>
<organism evidence="2">
    <name type="scientific">Drosophila grimshawi</name>
    <name type="common">Hawaiian fruit fly</name>
    <name type="synonym">Idiomyia grimshawi</name>
    <dbReference type="NCBI Taxonomy" id="7222"/>
    <lineage>
        <taxon>Eukaryota</taxon>
        <taxon>Metazoa</taxon>
        <taxon>Ecdysozoa</taxon>
        <taxon>Arthropoda</taxon>
        <taxon>Hexapoda</taxon>
        <taxon>Insecta</taxon>
        <taxon>Pterygota</taxon>
        <taxon>Neoptera</taxon>
        <taxon>Endopterygota</taxon>
        <taxon>Diptera</taxon>
        <taxon>Brachycera</taxon>
        <taxon>Muscomorpha</taxon>
        <taxon>Ephydroidea</taxon>
        <taxon>Drosophilidae</taxon>
        <taxon>Drosophila</taxon>
        <taxon>Hawaiian Drosophila</taxon>
    </lineage>
</organism>
<sequence>MDMRPSVQHLHSVQLQPSWEYESAEQELIINLIDTFAPVDYECITASPLRIDMTPTHPANNIPGAMGSLPLRLRLRQRLQFELQLADQVEGASASVAKLRVVVSAVVNLLWQEFMD</sequence>
<accession>B4JGL6</accession>
<gene>
    <name evidence="1" type="primary">Dgri\GH18132</name>
    <name evidence="1" type="ORF">Dgri_GH18132</name>
</gene>
<dbReference type="HOGENOM" id="CLU_2099371_0_0_1"/>
<dbReference type="InParanoid" id="B4JGL6"/>
<proteinExistence type="predicted"/>
<dbReference type="AlphaFoldDB" id="B4JGL6"/>
<evidence type="ECO:0000313" key="2">
    <source>
        <dbReference type="Proteomes" id="UP000001070"/>
    </source>
</evidence>
<dbReference type="Proteomes" id="UP000001070">
    <property type="component" value="Unassembled WGS sequence"/>
</dbReference>
<dbReference type="EMBL" id="CH916369">
    <property type="protein sequence ID" value="EDV93713.1"/>
    <property type="molecule type" value="Genomic_DNA"/>
</dbReference>
<keyword evidence="2" id="KW-1185">Reference proteome</keyword>